<dbReference type="GO" id="GO:0004563">
    <property type="term" value="F:beta-N-acetylhexosaminidase activity"/>
    <property type="evidence" value="ECO:0007669"/>
    <property type="project" value="UniProtKB-EC"/>
</dbReference>
<evidence type="ECO:0000313" key="7">
    <source>
        <dbReference type="EMBL" id="XCG65501.1"/>
    </source>
</evidence>
<dbReference type="Pfam" id="PF00933">
    <property type="entry name" value="Glyco_hydro_3"/>
    <property type="match status" value="1"/>
</dbReference>
<dbReference type="GO" id="GO:0009254">
    <property type="term" value="P:peptidoglycan turnover"/>
    <property type="evidence" value="ECO:0007669"/>
    <property type="project" value="TreeGrafter"/>
</dbReference>
<dbReference type="PANTHER" id="PTHR30480">
    <property type="entry name" value="BETA-HEXOSAMINIDASE-RELATED"/>
    <property type="match status" value="1"/>
</dbReference>
<dbReference type="RefSeq" id="WP_353651106.1">
    <property type="nucleotide sequence ID" value="NZ_CP159218.1"/>
</dbReference>
<dbReference type="AlphaFoldDB" id="A0AAU8DUG7"/>
<dbReference type="Gene3D" id="3.20.20.300">
    <property type="entry name" value="Glycoside hydrolase, family 3, N-terminal domain"/>
    <property type="match status" value="1"/>
</dbReference>
<proteinExistence type="inferred from homology"/>
<evidence type="ECO:0000256" key="2">
    <source>
        <dbReference type="ARBA" id="ARBA00005336"/>
    </source>
</evidence>
<reference evidence="7" key="1">
    <citation type="submission" date="2024-05" db="EMBL/GenBank/DDBJ databases">
        <authorList>
            <person name="Cai S.Y."/>
            <person name="Jin L.M."/>
            <person name="Li H.R."/>
        </authorList>
    </citation>
    <scope>NUCLEOTIDE SEQUENCE</scope>
    <source>
        <strain evidence="7">A5-74</strain>
    </source>
</reference>
<comment type="catalytic activity">
    <reaction evidence="1">
        <text>Hydrolysis of terminal non-reducing N-acetyl-D-hexosamine residues in N-acetyl-beta-D-hexosaminides.</text>
        <dbReference type="EC" id="3.2.1.52"/>
    </reaction>
</comment>
<dbReference type="EMBL" id="CP159218">
    <property type="protein sequence ID" value="XCG65501.1"/>
    <property type="molecule type" value="Genomic_DNA"/>
</dbReference>
<feature type="domain" description="Glycoside hydrolase family 3 N-terminal" evidence="6">
    <location>
        <begin position="41"/>
        <end position="360"/>
    </location>
</feature>
<comment type="similarity">
    <text evidence="2">Belongs to the glycosyl hydrolase 3 family.</text>
</comment>
<dbReference type="InterPro" id="IPR050226">
    <property type="entry name" value="NagZ_Beta-hexosaminidase"/>
</dbReference>
<organism evidence="7">
    <name type="scientific">Nakamurella sp. A5-74</name>
    <dbReference type="NCBI Taxonomy" id="3158264"/>
    <lineage>
        <taxon>Bacteria</taxon>
        <taxon>Bacillati</taxon>
        <taxon>Actinomycetota</taxon>
        <taxon>Actinomycetes</taxon>
        <taxon>Nakamurellales</taxon>
        <taxon>Nakamurellaceae</taxon>
        <taxon>Nakamurella</taxon>
    </lineage>
</organism>
<name>A0AAU8DUG7_9ACTN</name>
<dbReference type="EC" id="3.2.1.52" evidence="3"/>
<sequence>MAAARPATTGLRITAADERRAEQQVAALSVREQAALVLMPAASEVSARVSSVRYGGVILMGSDGVVDGTGRGTPVEVRGYVSALQAQRPAAWGPMLVAVDQEYGDVARLVNGFTEFPGASVLASGGRDDAVELTERAATAAAQEMRAVGVTIDFAPDADVLPTDGGSAIGGRSYGTDPATVGSFVAAAVRGYQSGGVAATLKHFPGIGGLSSDTHEVLPTIEQSCASWNSSSRVPFAAGIDAGAALVMTGHVLFPAAGVSEEPASLSPTAVDDVLRGKGSSGCGGLGFTGISVSDSFQMAPVADAFSPGEAAWRALAAGQDLILLPASPDKALTGIVDAVDSGQLPADRLRDAATRILTLQAATDNVVVPPLSVVNSAEHRALAAAARG</sequence>
<dbReference type="InterPro" id="IPR001764">
    <property type="entry name" value="Glyco_hydro_3_N"/>
</dbReference>
<dbReference type="SUPFAM" id="SSF51445">
    <property type="entry name" value="(Trans)glycosidases"/>
    <property type="match status" value="1"/>
</dbReference>
<keyword evidence="5" id="KW-0326">Glycosidase</keyword>
<dbReference type="InterPro" id="IPR036962">
    <property type="entry name" value="Glyco_hydro_3_N_sf"/>
</dbReference>
<evidence type="ECO:0000259" key="6">
    <source>
        <dbReference type="Pfam" id="PF00933"/>
    </source>
</evidence>
<accession>A0AAU8DUG7</accession>
<keyword evidence="4 7" id="KW-0378">Hydrolase</keyword>
<evidence type="ECO:0000256" key="3">
    <source>
        <dbReference type="ARBA" id="ARBA00012663"/>
    </source>
</evidence>
<evidence type="ECO:0000256" key="5">
    <source>
        <dbReference type="ARBA" id="ARBA00023295"/>
    </source>
</evidence>
<dbReference type="PANTHER" id="PTHR30480:SF13">
    <property type="entry name" value="BETA-HEXOSAMINIDASE"/>
    <property type="match status" value="1"/>
</dbReference>
<dbReference type="InterPro" id="IPR017853">
    <property type="entry name" value="GH"/>
</dbReference>
<protein>
    <recommendedName>
        <fullName evidence="3">beta-N-acetylhexosaminidase</fullName>
        <ecNumber evidence="3">3.2.1.52</ecNumber>
    </recommendedName>
</protein>
<evidence type="ECO:0000256" key="4">
    <source>
        <dbReference type="ARBA" id="ARBA00022801"/>
    </source>
</evidence>
<dbReference type="GO" id="GO:0005975">
    <property type="term" value="P:carbohydrate metabolic process"/>
    <property type="evidence" value="ECO:0007669"/>
    <property type="project" value="InterPro"/>
</dbReference>
<gene>
    <name evidence="7" type="ORF">ABLG96_09590</name>
</gene>
<evidence type="ECO:0000256" key="1">
    <source>
        <dbReference type="ARBA" id="ARBA00001231"/>
    </source>
</evidence>